<proteinExistence type="predicted"/>
<evidence type="ECO:0000256" key="1">
    <source>
        <dbReference type="SAM" id="MobiDB-lite"/>
    </source>
</evidence>
<gene>
    <name evidence="2" type="ORF">P5673_021723</name>
</gene>
<accession>A0AAD9UZW9</accession>
<comment type="caution">
    <text evidence="2">The sequence shown here is derived from an EMBL/GenBank/DDBJ whole genome shotgun (WGS) entry which is preliminary data.</text>
</comment>
<reference evidence="2" key="2">
    <citation type="journal article" date="2023" name="Science">
        <title>Genomic signatures of disease resistance in endangered staghorn corals.</title>
        <authorList>
            <person name="Vollmer S.V."/>
            <person name="Selwyn J.D."/>
            <person name="Despard B.A."/>
            <person name="Roesel C.L."/>
        </authorList>
    </citation>
    <scope>NUCLEOTIDE SEQUENCE</scope>
    <source>
        <strain evidence="2">K2</strain>
    </source>
</reference>
<feature type="compositionally biased region" description="Polar residues" evidence="1">
    <location>
        <begin position="62"/>
        <end position="71"/>
    </location>
</feature>
<feature type="compositionally biased region" description="Basic and acidic residues" evidence="1">
    <location>
        <begin position="88"/>
        <end position="98"/>
    </location>
</feature>
<sequence length="98" mass="10916">MGLVPQSLPTAYAEQLLMARRPKKPTLDTLDTANLRLHKVVSNFVEVMEAFPAKDRAKDATTACSVNSDEYTTSRTVLSRLSCSSSPESHKRNRSEDF</sequence>
<evidence type="ECO:0000313" key="2">
    <source>
        <dbReference type="EMBL" id="KAK2556144.1"/>
    </source>
</evidence>
<dbReference type="Proteomes" id="UP001249851">
    <property type="component" value="Unassembled WGS sequence"/>
</dbReference>
<protein>
    <submittedName>
        <fullName evidence="2">Uncharacterized protein</fullName>
    </submittedName>
</protein>
<feature type="compositionally biased region" description="Low complexity" evidence="1">
    <location>
        <begin position="73"/>
        <end position="86"/>
    </location>
</feature>
<keyword evidence="3" id="KW-1185">Reference proteome</keyword>
<evidence type="ECO:0000313" key="3">
    <source>
        <dbReference type="Proteomes" id="UP001249851"/>
    </source>
</evidence>
<dbReference type="EMBL" id="JARQWQ010000057">
    <property type="protein sequence ID" value="KAK2556144.1"/>
    <property type="molecule type" value="Genomic_DNA"/>
</dbReference>
<reference evidence="2" key="1">
    <citation type="journal article" date="2023" name="G3 (Bethesda)">
        <title>Whole genome assembly and annotation of the endangered Caribbean coral Acropora cervicornis.</title>
        <authorList>
            <person name="Selwyn J.D."/>
            <person name="Vollmer S.V."/>
        </authorList>
    </citation>
    <scope>NUCLEOTIDE SEQUENCE</scope>
    <source>
        <strain evidence="2">K2</strain>
    </source>
</reference>
<organism evidence="2 3">
    <name type="scientific">Acropora cervicornis</name>
    <name type="common">Staghorn coral</name>
    <dbReference type="NCBI Taxonomy" id="6130"/>
    <lineage>
        <taxon>Eukaryota</taxon>
        <taxon>Metazoa</taxon>
        <taxon>Cnidaria</taxon>
        <taxon>Anthozoa</taxon>
        <taxon>Hexacorallia</taxon>
        <taxon>Scleractinia</taxon>
        <taxon>Astrocoeniina</taxon>
        <taxon>Acroporidae</taxon>
        <taxon>Acropora</taxon>
    </lineage>
</organism>
<feature type="region of interest" description="Disordered" evidence="1">
    <location>
        <begin position="58"/>
        <end position="98"/>
    </location>
</feature>
<name>A0AAD9UZW9_ACRCE</name>
<dbReference type="AlphaFoldDB" id="A0AAD9UZW9"/>